<dbReference type="GO" id="GO:0005524">
    <property type="term" value="F:ATP binding"/>
    <property type="evidence" value="ECO:0007669"/>
    <property type="project" value="InterPro"/>
</dbReference>
<feature type="domain" description="Helicase ATP-binding" evidence="2">
    <location>
        <begin position="189"/>
        <end position="347"/>
    </location>
</feature>
<dbReference type="PROSITE" id="PS51192">
    <property type="entry name" value="HELICASE_ATP_BIND_1"/>
    <property type="match status" value="1"/>
</dbReference>
<keyword evidence="4" id="KW-0067">ATP-binding</keyword>
<dbReference type="InterPro" id="IPR049730">
    <property type="entry name" value="SNF2/RAD54-like_C"/>
</dbReference>
<evidence type="ECO:0000256" key="1">
    <source>
        <dbReference type="ARBA" id="ARBA00022801"/>
    </source>
</evidence>
<reference evidence="4" key="1">
    <citation type="submission" date="2020-08" db="EMBL/GenBank/DDBJ databases">
        <title>Ramlibacter sp. GTP1 16S ribosomal RNA gene genome sequencing and assembly.</title>
        <authorList>
            <person name="Kang M."/>
        </authorList>
    </citation>
    <scope>NUCLEOTIDE SEQUENCE</scope>
    <source>
        <strain evidence="4">GTP1</strain>
    </source>
</reference>
<dbReference type="InterPro" id="IPR027417">
    <property type="entry name" value="P-loop_NTPase"/>
</dbReference>
<evidence type="ECO:0000259" key="2">
    <source>
        <dbReference type="PROSITE" id="PS51192"/>
    </source>
</evidence>
<dbReference type="CDD" id="cd18793">
    <property type="entry name" value="SF2_C_SNF"/>
    <property type="match status" value="1"/>
</dbReference>
<keyword evidence="4" id="KW-0547">Nucleotide-binding</keyword>
<dbReference type="InterPro" id="IPR000330">
    <property type="entry name" value="SNF2_N"/>
</dbReference>
<name>A0A923M6L4_9BURK</name>
<keyword evidence="5" id="KW-1185">Reference proteome</keyword>
<dbReference type="Proteomes" id="UP000596827">
    <property type="component" value="Unassembled WGS sequence"/>
</dbReference>
<evidence type="ECO:0000313" key="5">
    <source>
        <dbReference type="Proteomes" id="UP000596827"/>
    </source>
</evidence>
<evidence type="ECO:0000259" key="3">
    <source>
        <dbReference type="PROSITE" id="PS51194"/>
    </source>
</evidence>
<dbReference type="SUPFAM" id="SSF52540">
    <property type="entry name" value="P-loop containing nucleoside triphosphate hydrolases"/>
    <property type="match status" value="2"/>
</dbReference>
<dbReference type="Pfam" id="PF00176">
    <property type="entry name" value="SNF2-rel_dom"/>
    <property type="match status" value="1"/>
</dbReference>
<gene>
    <name evidence="4" type="ORF">H8R02_04835</name>
</gene>
<dbReference type="SMART" id="SM00490">
    <property type="entry name" value="HELICc"/>
    <property type="match status" value="1"/>
</dbReference>
<protein>
    <submittedName>
        <fullName evidence="4">DEAD/DEAH box helicase</fullName>
    </submittedName>
</protein>
<accession>A0A923M6L4</accession>
<keyword evidence="4" id="KW-0347">Helicase</keyword>
<dbReference type="Gene3D" id="3.40.50.10810">
    <property type="entry name" value="Tandem AAA-ATPase domain"/>
    <property type="match status" value="1"/>
</dbReference>
<proteinExistence type="predicted"/>
<dbReference type="Gene3D" id="3.40.50.300">
    <property type="entry name" value="P-loop containing nucleotide triphosphate hydrolases"/>
    <property type="match status" value="1"/>
</dbReference>
<comment type="caution">
    <text evidence="4">The sequence shown here is derived from an EMBL/GenBank/DDBJ whole genome shotgun (WGS) entry which is preliminary data.</text>
</comment>
<dbReference type="RefSeq" id="WP_187080192.1">
    <property type="nucleotide sequence ID" value="NZ_JACORU010000001.1"/>
</dbReference>
<dbReference type="GO" id="GO:0004386">
    <property type="term" value="F:helicase activity"/>
    <property type="evidence" value="ECO:0007669"/>
    <property type="project" value="UniProtKB-KW"/>
</dbReference>
<dbReference type="Pfam" id="PF00271">
    <property type="entry name" value="Helicase_C"/>
    <property type="match status" value="1"/>
</dbReference>
<dbReference type="InterPro" id="IPR038718">
    <property type="entry name" value="SNF2-like_sf"/>
</dbReference>
<dbReference type="PROSITE" id="PS51194">
    <property type="entry name" value="HELICASE_CTER"/>
    <property type="match status" value="1"/>
</dbReference>
<dbReference type="PANTHER" id="PTHR10799">
    <property type="entry name" value="SNF2/RAD54 HELICASE FAMILY"/>
    <property type="match status" value="1"/>
</dbReference>
<keyword evidence="1" id="KW-0378">Hydrolase</keyword>
<dbReference type="GO" id="GO:0016787">
    <property type="term" value="F:hydrolase activity"/>
    <property type="evidence" value="ECO:0007669"/>
    <property type="project" value="UniProtKB-KW"/>
</dbReference>
<evidence type="ECO:0000313" key="4">
    <source>
        <dbReference type="EMBL" id="MBC5763764.1"/>
    </source>
</evidence>
<organism evidence="4 5">
    <name type="scientific">Ramlibacter albus</name>
    <dbReference type="NCBI Taxonomy" id="2079448"/>
    <lineage>
        <taxon>Bacteria</taxon>
        <taxon>Pseudomonadati</taxon>
        <taxon>Pseudomonadota</taxon>
        <taxon>Betaproteobacteria</taxon>
        <taxon>Burkholderiales</taxon>
        <taxon>Comamonadaceae</taxon>
        <taxon>Ramlibacter</taxon>
    </lineage>
</organism>
<dbReference type="SMART" id="SM00487">
    <property type="entry name" value="DEXDc"/>
    <property type="match status" value="1"/>
</dbReference>
<dbReference type="InterPro" id="IPR014001">
    <property type="entry name" value="Helicase_ATP-bd"/>
</dbReference>
<sequence>MATATWMLSGGRLALRTESGVQISVGATTIFDIVFKGQRVVEGYDVAHPHDQLADLTFSRFPAEVALRVQDSERGIELTCGVLAEGIFESLRPGADQIIVNARWFPVSTSQVQQLEEWLGATLGSKQEQQPVGALVAIRTRPDVPAKLIDLAKGDAKAMSVQRPLRADELPNLNAKLYPYQAEGVGFLRRMCDQSIGCVLADEMGLGKTLQIIALLCNEAIQRRRPSLIVAPATLLENWRREIASFAPSLSVYVHRGSDRHGIASRLLGADLTLVSYETAVRDEPLLSEISWNVVALDEAQNIKNPAAQRTASVKRLPRRVGIAITGTPLENRIDDLWSIVDFALPRLLGDLDAFRREFADQLADAERVGLLVAPVLLRRRVREVANDLPERVDIAQPLELESPWAEMYEALRKQIQTEYGRAGALVALGKLRIFCANPSSATNELPRDIEFPKVTRLLEILEEVFALGEKALIFTSYLDVADRLAEAITAMDASAFVATIDGRLSVERRQPTVDEFFAFSGAGVLLLNPKAAGVGLNITAANHVIHYNPEWNPALTDQATARAYRRRQAKGVTVHHLYYVNTVESVIVERASFKRLLAGEAVTGHGGEIEPEALARALQVSPLLREKEK</sequence>
<feature type="domain" description="Helicase C-terminal" evidence="3">
    <location>
        <begin position="454"/>
        <end position="630"/>
    </location>
</feature>
<dbReference type="InterPro" id="IPR001650">
    <property type="entry name" value="Helicase_C-like"/>
</dbReference>
<dbReference type="EMBL" id="JACORU010000001">
    <property type="protein sequence ID" value="MBC5763764.1"/>
    <property type="molecule type" value="Genomic_DNA"/>
</dbReference>
<dbReference type="AlphaFoldDB" id="A0A923M6L4"/>